<dbReference type="EMBL" id="KN818245">
    <property type="protein sequence ID" value="KIL65056.1"/>
    <property type="molecule type" value="Genomic_DNA"/>
</dbReference>
<evidence type="ECO:0000313" key="1">
    <source>
        <dbReference type="EMBL" id="KIL65056.1"/>
    </source>
</evidence>
<protein>
    <submittedName>
        <fullName evidence="1">Uncharacterized protein</fullName>
    </submittedName>
</protein>
<feature type="non-terminal residue" evidence="1">
    <location>
        <position position="113"/>
    </location>
</feature>
<gene>
    <name evidence="1" type="ORF">M378DRAFT_162630</name>
</gene>
<organism evidence="1 2">
    <name type="scientific">Amanita muscaria (strain Koide BX008)</name>
    <dbReference type="NCBI Taxonomy" id="946122"/>
    <lineage>
        <taxon>Eukaryota</taxon>
        <taxon>Fungi</taxon>
        <taxon>Dikarya</taxon>
        <taxon>Basidiomycota</taxon>
        <taxon>Agaricomycotina</taxon>
        <taxon>Agaricomycetes</taxon>
        <taxon>Agaricomycetidae</taxon>
        <taxon>Agaricales</taxon>
        <taxon>Pluteineae</taxon>
        <taxon>Amanitaceae</taxon>
        <taxon>Amanita</taxon>
    </lineage>
</organism>
<evidence type="ECO:0000313" key="2">
    <source>
        <dbReference type="Proteomes" id="UP000054549"/>
    </source>
</evidence>
<reference evidence="1 2" key="1">
    <citation type="submission" date="2014-04" db="EMBL/GenBank/DDBJ databases">
        <title>Evolutionary Origins and Diversification of the Mycorrhizal Mutualists.</title>
        <authorList>
            <consortium name="DOE Joint Genome Institute"/>
            <consortium name="Mycorrhizal Genomics Consortium"/>
            <person name="Kohler A."/>
            <person name="Kuo A."/>
            <person name="Nagy L.G."/>
            <person name="Floudas D."/>
            <person name="Copeland A."/>
            <person name="Barry K.W."/>
            <person name="Cichocki N."/>
            <person name="Veneault-Fourrey C."/>
            <person name="LaButti K."/>
            <person name="Lindquist E.A."/>
            <person name="Lipzen A."/>
            <person name="Lundell T."/>
            <person name="Morin E."/>
            <person name="Murat C."/>
            <person name="Riley R."/>
            <person name="Ohm R."/>
            <person name="Sun H."/>
            <person name="Tunlid A."/>
            <person name="Henrissat B."/>
            <person name="Grigoriev I.V."/>
            <person name="Hibbett D.S."/>
            <person name="Martin F."/>
        </authorList>
    </citation>
    <scope>NUCLEOTIDE SEQUENCE [LARGE SCALE GENOMIC DNA]</scope>
    <source>
        <strain evidence="1 2">Koide BX008</strain>
    </source>
</reference>
<dbReference type="Proteomes" id="UP000054549">
    <property type="component" value="Unassembled WGS sequence"/>
</dbReference>
<keyword evidence="2" id="KW-1185">Reference proteome</keyword>
<dbReference type="InParanoid" id="A0A0C2X6Z9"/>
<feature type="non-terminal residue" evidence="1">
    <location>
        <position position="1"/>
    </location>
</feature>
<dbReference type="HOGENOM" id="CLU_2139305_0_0_1"/>
<dbReference type="AlphaFoldDB" id="A0A0C2X6Z9"/>
<proteinExistence type="predicted"/>
<sequence>WVHVILLFLQGDHLNQCFTAISSYDSYPLSEVGSGSSHRNVVWLGIATMVIIHHCLFATRPAALLDFCQAAESYMATTVGTLVDDVKEAFQGSASVMEGGSDRVFDIWKKNVL</sequence>
<name>A0A0C2X6Z9_AMAMK</name>
<accession>A0A0C2X6Z9</accession>
<dbReference type="OrthoDB" id="10530153at2759"/>